<dbReference type="InterPro" id="IPR050924">
    <property type="entry name" value="Peroxiredoxin_BCP/PrxQ"/>
</dbReference>
<evidence type="ECO:0000313" key="13">
    <source>
        <dbReference type="EMBL" id="MEM4989778.1"/>
    </source>
</evidence>
<evidence type="ECO:0000313" key="14">
    <source>
        <dbReference type="Proteomes" id="UP001495910"/>
    </source>
</evidence>
<evidence type="ECO:0000256" key="9">
    <source>
        <dbReference type="ARBA" id="ARBA00038489"/>
    </source>
</evidence>
<sequence>MPNHHKESVRQLLADLHAERVATMDPKALKINIDQRQLLVDTADRKRFAKAGDTLTSFSLQEVNTGTLTLDSLLEQGPAVLVFFRFAGCPACNIALPYYQRQLAPSLKKLGATLVAVSPQVPERLVDIKLRHNFDFQVASDIDNKLARQLGILYTFDQPSQQAGIASGKPIGEVTGTGTWELPMPTILAIDRERTIRFIDVAPDWLVRTEAEPILDAVKEIVAEQELSV</sequence>
<evidence type="ECO:0000256" key="7">
    <source>
        <dbReference type="ARBA" id="ARBA00023284"/>
    </source>
</evidence>
<accession>A0ABU9Q0H6</accession>
<dbReference type="EMBL" id="JBANDC010000017">
    <property type="protein sequence ID" value="MEM4989778.1"/>
    <property type="molecule type" value="Genomic_DNA"/>
</dbReference>
<dbReference type="EC" id="1.11.1.24" evidence="2"/>
<proteinExistence type="inferred from homology"/>
<evidence type="ECO:0000259" key="12">
    <source>
        <dbReference type="PROSITE" id="PS51352"/>
    </source>
</evidence>
<reference evidence="13 14" key="1">
    <citation type="submission" date="2024-02" db="EMBL/GenBank/DDBJ databases">
        <title>Draft genome sequence of Collimonas sp. strain H4R21, an effective mineral-weathering bacterial strain isolated from the beech rhizosphere.</title>
        <authorList>
            <person name="Morin E."/>
            <person name="Uroz S."/>
            <person name="Leveau J.H.J."/>
            <person name="Kumar R."/>
            <person name="Rey M.W."/>
            <person name="Pham J."/>
        </authorList>
    </citation>
    <scope>NUCLEOTIDE SEQUENCE [LARGE SCALE GENOMIC DNA]</scope>
    <source>
        <strain evidence="13 14">H4R21</strain>
    </source>
</reference>
<evidence type="ECO:0000256" key="6">
    <source>
        <dbReference type="ARBA" id="ARBA00023157"/>
    </source>
</evidence>
<evidence type="ECO:0000256" key="8">
    <source>
        <dbReference type="ARBA" id="ARBA00032824"/>
    </source>
</evidence>
<dbReference type="PROSITE" id="PS51352">
    <property type="entry name" value="THIOREDOXIN_2"/>
    <property type="match status" value="1"/>
</dbReference>
<evidence type="ECO:0000256" key="4">
    <source>
        <dbReference type="ARBA" id="ARBA00022862"/>
    </source>
</evidence>
<keyword evidence="5" id="KW-0560">Oxidoreductase</keyword>
<evidence type="ECO:0000256" key="1">
    <source>
        <dbReference type="ARBA" id="ARBA00003330"/>
    </source>
</evidence>
<keyword evidence="7" id="KW-0676">Redox-active center</keyword>
<dbReference type="InterPro" id="IPR013766">
    <property type="entry name" value="Thioredoxin_domain"/>
</dbReference>
<dbReference type="Pfam" id="PF00578">
    <property type="entry name" value="AhpC-TSA"/>
    <property type="match status" value="1"/>
</dbReference>
<gene>
    <name evidence="13" type="ORF">V8G57_20490</name>
</gene>
<dbReference type="CDD" id="cd02970">
    <property type="entry name" value="PRX_like2"/>
    <property type="match status" value="1"/>
</dbReference>
<evidence type="ECO:0000256" key="2">
    <source>
        <dbReference type="ARBA" id="ARBA00013017"/>
    </source>
</evidence>
<comment type="function">
    <text evidence="1">Thiol-specific peroxidase that catalyzes the reduction of hydrogen peroxide and organic hydroperoxides to water and alcohols, respectively. Plays a role in cell protection against oxidative stress by detoxifying peroxides and as sensor of hydrogen peroxide-mediated signaling events.</text>
</comment>
<organism evidence="13 14">
    <name type="scientific">Collimonas rhizosphaerae</name>
    <dbReference type="NCBI Taxonomy" id="3126357"/>
    <lineage>
        <taxon>Bacteria</taxon>
        <taxon>Pseudomonadati</taxon>
        <taxon>Pseudomonadota</taxon>
        <taxon>Betaproteobacteria</taxon>
        <taxon>Burkholderiales</taxon>
        <taxon>Oxalobacteraceae</taxon>
        <taxon>Collimonas</taxon>
    </lineage>
</organism>
<dbReference type="PANTHER" id="PTHR42801:SF7">
    <property type="entry name" value="SLL1159 PROTEIN"/>
    <property type="match status" value="1"/>
</dbReference>
<dbReference type="InterPro" id="IPR000866">
    <property type="entry name" value="AhpC/TSA"/>
</dbReference>
<dbReference type="Gene3D" id="3.40.30.10">
    <property type="entry name" value="Glutaredoxin"/>
    <property type="match status" value="1"/>
</dbReference>
<keyword evidence="4" id="KW-0049">Antioxidant</keyword>
<feature type="domain" description="Thioredoxin" evidence="12">
    <location>
        <begin position="49"/>
        <end position="223"/>
    </location>
</feature>
<evidence type="ECO:0000256" key="10">
    <source>
        <dbReference type="ARBA" id="ARBA00042639"/>
    </source>
</evidence>
<protein>
    <recommendedName>
        <fullName evidence="2">thioredoxin-dependent peroxiredoxin</fullName>
        <ecNumber evidence="2">1.11.1.24</ecNumber>
    </recommendedName>
    <alternativeName>
        <fullName evidence="8">Thioredoxin peroxidase</fullName>
    </alternativeName>
    <alternativeName>
        <fullName evidence="10">Thioredoxin-dependent peroxiredoxin Bcp</fullName>
    </alternativeName>
</protein>
<comment type="catalytic activity">
    <reaction evidence="11">
        <text>a hydroperoxide + [thioredoxin]-dithiol = an alcohol + [thioredoxin]-disulfide + H2O</text>
        <dbReference type="Rhea" id="RHEA:62620"/>
        <dbReference type="Rhea" id="RHEA-COMP:10698"/>
        <dbReference type="Rhea" id="RHEA-COMP:10700"/>
        <dbReference type="ChEBI" id="CHEBI:15377"/>
        <dbReference type="ChEBI" id="CHEBI:29950"/>
        <dbReference type="ChEBI" id="CHEBI:30879"/>
        <dbReference type="ChEBI" id="CHEBI:35924"/>
        <dbReference type="ChEBI" id="CHEBI:50058"/>
        <dbReference type="EC" id="1.11.1.24"/>
    </reaction>
</comment>
<dbReference type="PANTHER" id="PTHR42801">
    <property type="entry name" value="THIOREDOXIN-DEPENDENT PEROXIDE REDUCTASE"/>
    <property type="match status" value="1"/>
</dbReference>
<evidence type="ECO:0000256" key="3">
    <source>
        <dbReference type="ARBA" id="ARBA00022559"/>
    </source>
</evidence>
<dbReference type="Proteomes" id="UP001495910">
    <property type="component" value="Unassembled WGS sequence"/>
</dbReference>
<dbReference type="SUPFAM" id="SSF52833">
    <property type="entry name" value="Thioredoxin-like"/>
    <property type="match status" value="1"/>
</dbReference>
<keyword evidence="6" id="KW-1015">Disulfide bond</keyword>
<keyword evidence="14" id="KW-1185">Reference proteome</keyword>
<keyword evidence="3" id="KW-0575">Peroxidase</keyword>
<evidence type="ECO:0000256" key="5">
    <source>
        <dbReference type="ARBA" id="ARBA00023002"/>
    </source>
</evidence>
<name>A0ABU9Q0H6_9BURK</name>
<dbReference type="InterPro" id="IPR036249">
    <property type="entry name" value="Thioredoxin-like_sf"/>
</dbReference>
<evidence type="ECO:0000256" key="11">
    <source>
        <dbReference type="ARBA" id="ARBA00049091"/>
    </source>
</evidence>
<dbReference type="RefSeq" id="WP_342830947.1">
    <property type="nucleotide sequence ID" value="NZ_JBANDC010000017.1"/>
</dbReference>
<comment type="similarity">
    <text evidence="9">Belongs to the peroxiredoxin family. BCP/PrxQ subfamily.</text>
</comment>
<comment type="caution">
    <text evidence="13">The sequence shown here is derived from an EMBL/GenBank/DDBJ whole genome shotgun (WGS) entry which is preliminary data.</text>
</comment>